<keyword evidence="3" id="KW-1185">Reference proteome</keyword>
<evidence type="ECO:0000313" key="3">
    <source>
        <dbReference type="Proteomes" id="UP000187209"/>
    </source>
</evidence>
<dbReference type="Proteomes" id="UP000187209">
    <property type="component" value="Unassembled WGS sequence"/>
</dbReference>
<feature type="compositionally biased region" description="Low complexity" evidence="1">
    <location>
        <begin position="69"/>
        <end position="87"/>
    </location>
</feature>
<evidence type="ECO:0000256" key="1">
    <source>
        <dbReference type="SAM" id="MobiDB-lite"/>
    </source>
</evidence>
<protein>
    <submittedName>
        <fullName evidence="2">Uncharacterized protein</fullName>
    </submittedName>
</protein>
<evidence type="ECO:0000313" key="2">
    <source>
        <dbReference type="EMBL" id="OMJ87178.1"/>
    </source>
</evidence>
<sequence length="158" mass="17852">MTEAGIIELLSNVSDDFLNSSVISFPLFETDLSAWKNISNTYPAVARSVPEPVRIRIRTVESRKPLTINSSSTHSSSNNSRCSSPNSEKLRKIKANECKNKKFVCNTMSQNLSDTYETSAETLPQKTIRVYRPNGLKRKRKPIKIFRLPKVMKGSDNE</sequence>
<reference evidence="2 3" key="1">
    <citation type="submission" date="2016-11" db="EMBL/GenBank/DDBJ databases">
        <title>The macronuclear genome of Stentor coeruleus: a giant cell with tiny introns.</title>
        <authorList>
            <person name="Slabodnick M."/>
            <person name="Ruby J.G."/>
            <person name="Reiff S.B."/>
            <person name="Swart E.C."/>
            <person name="Gosai S."/>
            <person name="Prabakaran S."/>
            <person name="Witkowska E."/>
            <person name="Larue G.E."/>
            <person name="Fisher S."/>
            <person name="Freeman R.M."/>
            <person name="Gunawardena J."/>
            <person name="Chu W."/>
            <person name="Stover N.A."/>
            <person name="Gregory B.D."/>
            <person name="Nowacki M."/>
            <person name="Derisi J."/>
            <person name="Roy S.W."/>
            <person name="Marshall W.F."/>
            <person name="Sood P."/>
        </authorList>
    </citation>
    <scope>NUCLEOTIDE SEQUENCE [LARGE SCALE GENOMIC DNA]</scope>
    <source>
        <strain evidence="2">WM001</strain>
    </source>
</reference>
<organism evidence="2 3">
    <name type="scientific">Stentor coeruleus</name>
    <dbReference type="NCBI Taxonomy" id="5963"/>
    <lineage>
        <taxon>Eukaryota</taxon>
        <taxon>Sar</taxon>
        <taxon>Alveolata</taxon>
        <taxon>Ciliophora</taxon>
        <taxon>Postciliodesmatophora</taxon>
        <taxon>Heterotrichea</taxon>
        <taxon>Heterotrichida</taxon>
        <taxon>Stentoridae</taxon>
        <taxon>Stentor</taxon>
    </lineage>
</organism>
<comment type="caution">
    <text evidence="2">The sequence shown here is derived from an EMBL/GenBank/DDBJ whole genome shotgun (WGS) entry which is preliminary data.</text>
</comment>
<feature type="region of interest" description="Disordered" evidence="1">
    <location>
        <begin position="64"/>
        <end position="89"/>
    </location>
</feature>
<dbReference type="EMBL" id="MPUH01000184">
    <property type="protein sequence ID" value="OMJ87178.1"/>
    <property type="molecule type" value="Genomic_DNA"/>
</dbReference>
<proteinExistence type="predicted"/>
<dbReference type="AlphaFoldDB" id="A0A1R2CDT9"/>
<accession>A0A1R2CDT9</accession>
<name>A0A1R2CDT9_9CILI</name>
<gene>
    <name evidence="2" type="ORF">SteCoe_11188</name>
</gene>